<dbReference type="GO" id="GO:0005886">
    <property type="term" value="C:plasma membrane"/>
    <property type="evidence" value="ECO:0007669"/>
    <property type="project" value="UniProtKB-SubCell"/>
</dbReference>
<reference evidence="9 10" key="1">
    <citation type="submission" date="2018-10" db="EMBL/GenBank/DDBJ databases">
        <title>Comparative analysis of microorganisms from saline springs in Andes Mountain Range, Colombia.</title>
        <authorList>
            <person name="Rubin E."/>
        </authorList>
    </citation>
    <scope>NUCLEOTIDE SEQUENCE [LARGE SCALE GENOMIC DNA]</scope>
    <source>
        <strain evidence="9 10">USBA 36</strain>
    </source>
</reference>
<gene>
    <name evidence="9" type="ORF">BCL74_1464</name>
</gene>
<keyword evidence="6 7" id="KW-0472">Membrane</keyword>
<organism evidence="9 10">
    <name type="scientific">Oceanibaculum indicum</name>
    <dbReference type="NCBI Taxonomy" id="526216"/>
    <lineage>
        <taxon>Bacteria</taxon>
        <taxon>Pseudomonadati</taxon>
        <taxon>Pseudomonadota</taxon>
        <taxon>Alphaproteobacteria</taxon>
        <taxon>Rhodospirillales</taxon>
        <taxon>Oceanibaculaceae</taxon>
        <taxon>Oceanibaculum</taxon>
    </lineage>
</organism>
<evidence type="ECO:0000256" key="3">
    <source>
        <dbReference type="ARBA" id="ARBA00022475"/>
    </source>
</evidence>
<comment type="caution">
    <text evidence="9">The sequence shown here is derived from an EMBL/GenBank/DDBJ whole genome shotgun (WGS) entry which is preliminary data.</text>
</comment>
<evidence type="ECO:0000256" key="6">
    <source>
        <dbReference type="ARBA" id="ARBA00023136"/>
    </source>
</evidence>
<comment type="subcellular location">
    <subcellularLocation>
        <location evidence="1">Cell membrane</location>
        <topology evidence="1">Multi-pass membrane protein</topology>
    </subcellularLocation>
</comment>
<evidence type="ECO:0000256" key="7">
    <source>
        <dbReference type="SAM" id="Phobius"/>
    </source>
</evidence>
<keyword evidence="5 7" id="KW-1133">Transmembrane helix</keyword>
<keyword evidence="4 7" id="KW-0812">Transmembrane</keyword>
<sequence length="210" mass="21745">MNSAILLDLLGIALFAATGALSASRKELDIIGFLFLATVTGIGGGTARDLILGVPVFWVEQPLHILICAATAIGVFFTAHLLESRYRLLLWLDAVALAAYGVFGAYKGLLVTGSPVVAVVMGMLTGTLGGILRDVLAGEPSVLMRKEIYITAVLAGGLVYVGTSLAGLPLPLAAGSGFAVALFIRSGALAFGWSLASYKARPGRNPEDIL</sequence>
<dbReference type="EMBL" id="RBIG01000001">
    <property type="protein sequence ID" value="RKQ73675.1"/>
    <property type="molecule type" value="Genomic_DNA"/>
</dbReference>
<feature type="transmembrane region" description="Helical" evidence="7">
    <location>
        <begin position="116"/>
        <end position="136"/>
    </location>
</feature>
<dbReference type="PANTHER" id="PTHR30506">
    <property type="entry name" value="INNER MEMBRANE PROTEIN"/>
    <property type="match status" value="1"/>
</dbReference>
<accession>A0A420WRZ8</accession>
<evidence type="ECO:0000256" key="1">
    <source>
        <dbReference type="ARBA" id="ARBA00004651"/>
    </source>
</evidence>
<feature type="domain" description="Glycine transporter" evidence="8">
    <location>
        <begin position="6"/>
        <end position="79"/>
    </location>
</feature>
<evidence type="ECO:0000313" key="9">
    <source>
        <dbReference type="EMBL" id="RKQ73675.1"/>
    </source>
</evidence>
<comment type="similarity">
    <text evidence="2">Belongs to the UPF0126 family.</text>
</comment>
<dbReference type="Pfam" id="PF03458">
    <property type="entry name" value="Gly_transporter"/>
    <property type="match status" value="2"/>
</dbReference>
<dbReference type="AlphaFoldDB" id="A0A420WRZ8"/>
<feature type="domain" description="Glycine transporter" evidence="8">
    <location>
        <begin position="90"/>
        <end position="162"/>
    </location>
</feature>
<evidence type="ECO:0000313" key="10">
    <source>
        <dbReference type="Proteomes" id="UP000277424"/>
    </source>
</evidence>
<dbReference type="OrthoDB" id="9791874at2"/>
<dbReference type="Proteomes" id="UP000277424">
    <property type="component" value="Unassembled WGS sequence"/>
</dbReference>
<evidence type="ECO:0000256" key="2">
    <source>
        <dbReference type="ARBA" id="ARBA00008193"/>
    </source>
</evidence>
<protein>
    <submittedName>
        <fullName evidence="9">Putative membrane protein YeiH</fullName>
    </submittedName>
</protein>
<keyword evidence="3" id="KW-1003">Cell membrane</keyword>
<evidence type="ECO:0000259" key="8">
    <source>
        <dbReference type="Pfam" id="PF03458"/>
    </source>
</evidence>
<evidence type="ECO:0000256" key="4">
    <source>
        <dbReference type="ARBA" id="ARBA00022692"/>
    </source>
</evidence>
<name>A0A420WRZ8_9PROT</name>
<dbReference type="InterPro" id="IPR005115">
    <property type="entry name" value="Gly_transporter"/>
</dbReference>
<evidence type="ECO:0000256" key="5">
    <source>
        <dbReference type="ARBA" id="ARBA00022989"/>
    </source>
</evidence>
<dbReference type="PANTHER" id="PTHR30506:SF3">
    <property type="entry name" value="UPF0126 INNER MEMBRANE PROTEIN YADS-RELATED"/>
    <property type="match status" value="1"/>
</dbReference>
<proteinExistence type="inferred from homology"/>
<feature type="transmembrane region" description="Helical" evidence="7">
    <location>
        <begin position="174"/>
        <end position="196"/>
    </location>
</feature>
<feature type="transmembrane region" description="Helical" evidence="7">
    <location>
        <begin position="89"/>
        <end position="110"/>
    </location>
</feature>
<dbReference type="RefSeq" id="WP_121218677.1">
    <property type="nucleotide sequence ID" value="NZ_RBIG01000001.1"/>
</dbReference>
<feature type="transmembrane region" description="Helical" evidence="7">
    <location>
        <begin position="63"/>
        <end position="82"/>
    </location>
</feature>
<feature type="transmembrane region" description="Helical" evidence="7">
    <location>
        <begin position="148"/>
        <end position="168"/>
    </location>
</feature>